<name>A0A344J7M8_9GAMM</name>
<dbReference type="RefSeq" id="WP_112927250.1">
    <property type="nucleotide sequence ID" value="NZ_CP029556.1"/>
</dbReference>
<accession>A0A344J7M8</accession>
<dbReference type="InterPro" id="IPR016084">
    <property type="entry name" value="Haem_Oase-like_multi-hlx"/>
</dbReference>
<dbReference type="EMBL" id="CP029556">
    <property type="protein sequence ID" value="AXA85038.1"/>
    <property type="molecule type" value="Genomic_DNA"/>
</dbReference>
<evidence type="ECO:0000313" key="1">
    <source>
        <dbReference type="EMBL" id="AXA85038.1"/>
    </source>
</evidence>
<organism evidence="1 2">
    <name type="scientific">Solilutibacter oculi</name>
    <dbReference type="NCBI Taxonomy" id="2698682"/>
    <lineage>
        <taxon>Bacteria</taxon>
        <taxon>Pseudomonadati</taxon>
        <taxon>Pseudomonadota</taxon>
        <taxon>Gammaproteobacteria</taxon>
        <taxon>Lysobacterales</taxon>
        <taxon>Lysobacteraceae</taxon>
        <taxon>Solilutibacter</taxon>
    </lineage>
</organism>
<keyword evidence="2" id="KW-1185">Reference proteome</keyword>
<dbReference type="AlphaFoldDB" id="A0A344J7M8"/>
<protein>
    <recommendedName>
        <fullName evidence="3">Heme oxygenase</fullName>
    </recommendedName>
</protein>
<proteinExistence type="predicted"/>
<dbReference type="OrthoDB" id="5974705at2"/>
<evidence type="ECO:0000313" key="2">
    <source>
        <dbReference type="Proteomes" id="UP000251842"/>
    </source>
</evidence>
<dbReference type="CDD" id="cd19166">
    <property type="entry name" value="HemeO-bac"/>
    <property type="match status" value="1"/>
</dbReference>
<evidence type="ECO:0008006" key="3">
    <source>
        <dbReference type="Google" id="ProtNLM"/>
    </source>
</evidence>
<dbReference type="Gene3D" id="1.20.910.10">
    <property type="entry name" value="Heme oxygenase-like"/>
    <property type="match status" value="1"/>
</dbReference>
<dbReference type="SUPFAM" id="SSF48613">
    <property type="entry name" value="Heme oxygenase-like"/>
    <property type="match status" value="1"/>
</dbReference>
<dbReference type="KEGG" id="lue:DCD74_10415"/>
<reference evidence="2" key="1">
    <citation type="submission" date="2018-05" db="EMBL/GenBank/DDBJ databases">
        <title>Luteimonas pekinense sp. nov., isolated from human Meibomian gland secretions, Beijing, China.</title>
        <authorList>
            <person name="Wen T."/>
            <person name="Bai H."/>
            <person name="Lv H."/>
        </authorList>
    </citation>
    <scope>NUCLEOTIDE SEQUENCE [LARGE SCALE GENOMIC DNA]</scope>
    <source>
        <strain evidence="2">83-4</strain>
    </source>
</reference>
<gene>
    <name evidence="1" type="ORF">DCD74_10415</name>
</gene>
<sequence>MSTTSPAHARLREATRDDHARVDGCFPHGLDDVTAYRRYLRGMHALLVALADADAGLAQAYAHHRMLLETDMAALSMAPLAAPQAPRIDDDATRLGARYVIEGSAMGARLLLRQATALGFDRESGARFLAYHAEQGGAQWP</sequence>
<dbReference type="Proteomes" id="UP000251842">
    <property type="component" value="Chromosome"/>
</dbReference>